<sequence>MQALQRESWQLSIHAKANNFHLKFKILRVLSSRRNDGTQPALTRFSFRVKLRAMYLKLRGKMGNLFFWRRLPESLSRERSSRAKPKKDEASNSGRNERVPSLSFREV</sequence>
<dbReference type="EMBL" id="KI394293">
    <property type="protein sequence ID" value="ERN04148.1"/>
    <property type="molecule type" value="Genomic_DNA"/>
</dbReference>
<evidence type="ECO:0000256" key="1">
    <source>
        <dbReference type="SAM" id="MobiDB-lite"/>
    </source>
</evidence>
<dbReference type="Gramene" id="ERN04148">
    <property type="protein sequence ID" value="ERN04148"/>
    <property type="gene ID" value="AMTR_s00077p00076630"/>
</dbReference>
<evidence type="ECO:0000313" key="2">
    <source>
        <dbReference type="EMBL" id="ERN04148.1"/>
    </source>
</evidence>
<proteinExistence type="predicted"/>
<accession>W1P883</accession>
<gene>
    <name evidence="2" type="ORF">AMTR_s00077p00076630</name>
</gene>
<dbReference type="Proteomes" id="UP000017836">
    <property type="component" value="Unassembled WGS sequence"/>
</dbReference>
<name>W1P883_AMBTC</name>
<protein>
    <submittedName>
        <fullName evidence="2">Uncharacterized protein</fullName>
    </submittedName>
</protein>
<feature type="region of interest" description="Disordered" evidence="1">
    <location>
        <begin position="75"/>
        <end position="107"/>
    </location>
</feature>
<dbReference type="AlphaFoldDB" id="W1P883"/>
<dbReference type="HOGENOM" id="CLU_2213491_0_0_1"/>
<reference evidence="3" key="1">
    <citation type="journal article" date="2013" name="Science">
        <title>The Amborella genome and the evolution of flowering plants.</title>
        <authorList>
            <consortium name="Amborella Genome Project"/>
        </authorList>
    </citation>
    <scope>NUCLEOTIDE SEQUENCE [LARGE SCALE GENOMIC DNA]</scope>
</reference>
<feature type="compositionally biased region" description="Basic and acidic residues" evidence="1">
    <location>
        <begin position="75"/>
        <end position="98"/>
    </location>
</feature>
<evidence type="ECO:0000313" key="3">
    <source>
        <dbReference type="Proteomes" id="UP000017836"/>
    </source>
</evidence>
<organism evidence="2 3">
    <name type="scientific">Amborella trichopoda</name>
    <dbReference type="NCBI Taxonomy" id="13333"/>
    <lineage>
        <taxon>Eukaryota</taxon>
        <taxon>Viridiplantae</taxon>
        <taxon>Streptophyta</taxon>
        <taxon>Embryophyta</taxon>
        <taxon>Tracheophyta</taxon>
        <taxon>Spermatophyta</taxon>
        <taxon>Magnoliopsida</taxon>
        <taxon>Amborellales</taxon>
        <taxon>Amborellaceae</taxon>
        <taxon>Amborella</taxon>
    </lineage>
</organism>
<keyword evidence="3" id="KW-1185">Reference proteome</keyword>